<evidence type="ECO:0000313" key="1">
    <source>
        <dbReference type="EMBL" id="EEE60840.1"/>
    </source>
</evidence>
<accession>B9FEQ7</accession>
<organism evidence="1">
    <name type="scientific">Oryza sativa subsp. japonica</name>
    <name type="common">Rice</name>
    <dbReference type="NCBI Taxonomy" id="39947"/>
    <lineage>
        <taxon>Eukaryota</taxon>
        <taxon>Viridiplantae</taxon>
        <taxon>Streptophyta</taxon>
        <taxon>Embryophyta</taxon>
        <taxon>Tracheophyta</taxon>
        <taxon>Spermatophyta</taxon>
        <taxon>Magnoliopsida</taxon>
        <taxon>Liliopsida</taxon>
        <taxon>Poales</taxon>
        <taxon>Poaceae</taxon>
        <taxon>BOP clade</taxon>
        <taxon>Oryzoideae</taxon>
        <taxon>Oryzeae</taxon>
        <taxon>Oryzinae</taxon>
        <taxon>Oryza</taxon>
        <taxon>Oryza sativa</taxon>
    </lineage>
</organism>
<dbReference type="AlphaFoldDB" id="B9FEQ7"/>
<reference evidence="1" key="1">
    <citation type="journal article" date="2005" name="PLoS Biol.">
        <title>The genomes of Oryza sativa: a history of duplications.</title>
        <authorList>
            <person name="Yu J."/>
            <person name="Wang J."/>
            <person name="Lin W."/>
            <person name="Li S."/>
            <person name="Li H."/>
            <person name="Zhou J."/>
            <person name="Ni P."/>
            <person name="Dong W."/>
            <person name="Hu S."/>
            <person name="Zeng C."/>
            <person name="Zhang J."/>
            <person name="Zhang Y."/>
            <person name="Li R."/>
            <person name="Xu Z."/>
            <person name="Li S."/>
            <person name="Li X."/>
            <person name="Zheng H."/>
            <person name="Cong L."/>
            <person name="Lin L."/>
            <person name="Yin J."/>
            <person name="Geng J."/>
            <person name="Li G."/>
            <person name="Shi J."/>
            <person name="Liu J."/>
            <person name="Lv H."/>
            <person name="Li J."/>
            <person name="Wang J."/>
            <person name="Deng Y."/>
            <person name="Ran L."/>
            <person name="Shi X."/>
            <person name="Wang X."/>
            <person name="Wu Q."/>
            <person name="Li C."/>
            <person name="Ren X."/>
            <person name="Wang J."/>
            <person name="Wang X."/>
            <person name="Li D."/>
            <person name="Liu D."/>
            <person name="Zhang X."/>
            <person name="Ji Z."/>
            <person name="Zhao W."/>
            <person name="Sun Y."/>
            <person name="Zhang Z."/>
            <person name="Bao J."/>
            <person name="Han Y."/>
            <person name="Dong L."/>
            <person name="Ji J."/>
            <person name="Chen P."/>
            <person name="Wu S."/>
            <person name="Liu J."/>
            <person name="Xiao Y."/>
            <person name="Bu D."/>
            <person name="Tan J."/>
            <person name="Yang L."/>
            <person name="Ye C."/>
            <person name="Zhang J."/>
            <person name="Xu J."/>
            <person name="Zhou Y."/>
            <person name="Yu Y."/>
            <person name="Zhang B."/>
            <person name="Zhuang S."/>
            <person name="Wei H."/>
            <person name="Liu B."/>
            <person name="Lei M."/>
            <person name="Yu H."/>
            <person name="Li Y."/>
            <person name="Xu H."/>
            <person name="Wei S."/>
            <person name="He X."/>
            <person name="Fang L."/>
            <person name="Zhang Z."/>
            <person name="Zhang Y."/>
            <person name="Huang X."/>
            <person name="Su Z."/>
            <person name="Tong W."/>
            <person name="Li J."/>
            <person name="Tong Z."/>
            <person name="Li S."/>
            <person name="Ye J."/>
            <person name="Wang L."/>
            <person name="Fang L."/>
            <person name="Lei T."/>
            <person name="Chen C."/>
            <person name="Chen H."/>
            <person name="Xu Z."/>
            <person name="Li H."/>
            <person name="Huang H."/>
            <person name="Zhang F."/>
            <person name="Xu H."/>
            <person name="Li N."/>
            <person name="Zhao C."/>
            <person name="Li S."/>
            <person name="Dong L."/>
            <person name="Huang Y."/>
            <person name="Li L."/>
            <person name="Xi Y."/>
            <person name="Qi Q."/>
            <person name="Li W."/>
            <person name="Zhang B."/>
            <person name="Hu W."/>
            <person name="Zhang Y."/>
            <person name="Tian X."/>
            <person name="Jiao Y."/>
            <person name="Liang X."/>
            <person name="Jin J."/>
            <person name="Gao L."/>
            <person name="Zheng W."/>
            <person name="Hao B."/>
            <person name="Liu S."/>
            <person name="Wang W."/>
            <person name="Yuan L."/>
            <person name="Cao M."/>
            <person name="McDermott J."/>
            <person name="Samudrala R."/>
            <person name="Wang J."/>
            <person name="Wong G.K."/>
            <person name="Yang H."/>
        </authorList>
    </citation>
    <scope>NUCLEOTIDE SEQUENCE [LARGE SCALE GENOMIC DNA]</scope>
</reference>
<dbReference type="EMBL" id="CM000141">
    <property type="protein sequence ID" value="EEE60840.1"/>
    <property type="molecule type" value="Genomic_DNA"/>
</dbReference>
<name>B9FEQ7_ORYSJ</name>
<protein>
    <submittedName>
        <fullName evidence="1">Uncharacterized protein</fullName>
    </submittedName>
</protein>
<reference evidence="1" key="2">
    <citation type="submission" date="2008-12" db="EMBL/GenBank/DDBJ databases">
        <title>Improved gene annotation of the rice (Oryza sativa) genomes.</title>
        <authorList>
            <person name="Wang J."/>
            <person name="Li R."/>
            <person name="Fan W."/>
            <person name="Huang Q."/>
            <person name="Zhang J."/>
            <person name="Zhou Y."/>
            <person name="Hu Y."/>
            <person name="Zi S."/>
            <person name="Li J."/>
            <person name="Ni P."/>
            <person name="Zheng H."/>
            <person name="Zhang Y."/>
            <person name="Zhao M."/>
            <person name="Hao Q."/>
            <person name="McDermott J."/>
            <person name="Samudrala R."/>
            <person name="Kristiansen K."/>
            <person name="Wong G.K.-S."/>
        </authorList>
    </citation>
    <scope>NUCLEOTIDE SEQUENCE</scope>
</reference>
<dbReference type="Proteomes" id="UP000007752">
    <property type="component" value="Chromosome 4"/>
</dbReference>
<proteinExistence type="predicted"/>
<gene>
    <name evidence="1" type="ORF">OsJ_14465</name>
</gene>
<sequence>MRQVLQEQTTSTSIIPSGLVHGSICIGYFTRSKGLMLFVANMCTRLCCTPASRHRPIICDVFAESKSSRRALQDDRLRRFYIISGLHQLAAADSST</sequence>